<keyword evidence="3" id="KW-1185">Reference proteome</keyword>
<feature type="transmembrane region" description="Helical" evidence="1">
    <location>
        <begin position="513"/>
        <end position="533"/>
    </location>
</feature>
<keyword evidence="1" id="KW-0472">Membrane</keyword>
<evidence type="ECO:0000313" key="3">
    <source>
        <dbReference type="Proteomes" id="UP001139534"/>
    </source>
</evidence>
<evidence type="ECO:0000256" key="1">
    <source>
        <dbReference type="SAM" id="Phobius"/>
    </source>
</evidence>
<feature type="transmembrane region" description="Helical" evidence="1">
    <location>
        <begin position="104"/>
        <end position="122"/>
    </location>
</feature>
<proteinExistence type="predicted"/>
<gene>
    <name evidence="2" type="ORF">M0651_06500</name>
</gene>
<keyword evidence="1" id="KW-0812">Transmembrane</keyword>
<feature type="transmembrane region" description="Helical" evidence="1">
    <location>
        <begin position="309"/>
        <end position="327"/>
    </location>
</feature>
<feature type="transmembrane region" description="Helical" evidence="1">
    <location>
        <begin position="666"/>
        <end position="683"/>
    </location>
</feature>
<sequence>MELKTILLVVLVISLSGCAGLYVISQLLGRREVLLWSDAGSGGGTSSQQPLRWMKLWISSFLLKSYAVWMKVLPLRYYAGKVRMRLAVIYPYDELELRRQTMKFAYGITGTLTVSITALTVLNPDAVFLLSMLIVAAVLQGLILDGYINRLETKLLEQLLGFYSAVRHAYHRHGMVTDAIEEAGETTGQEIGVHAHLISEALEDSDPDNALEKYVETAPSRYLKAFAGISRLVAEYGDRKRAEGSLYLRGISRLTGEVQLELIRKKRLDYLLKGLHVIALLPVFFTKPIEMWARGHFPLMDSFYLSKAGMLIKAGLFLTILLSYVLLQKLKSEEETPYRVKPANRPWEARVYAHRVLGRVCRPFVPPVDSMANHRISQLLKETNHRLRIEWFQVRRMSAFVLSFVVTLCAFLMLHHLAQQRIMTEPPAASSFFGALPKDAIDTGRLEAQRDAAVMREMEMSGTAGYDAIALSVDTLQANFGGGGSREEISEVARRIMDKLQRWNREYLKWWEVGLAILAGFVGYQLPLWTVQFQRWMRSMDMRHEVYQMLTMIAILRELERISVEEILEWLASYAVIFRIPLQKCLLNYGHNPEDALVELRKVVVLEDFQRLADKLLLASEKLTVADAFDDLDSDMSYQFERRRLDYEKSLEVKAGWGRMIGFTPMYALVFAYLVIPLIWMSFEQMSLYFEQLQKL</sequence>
<dbReference type="PROSITE" id="PS51257">
    <property type="entry name" value="PROKAR_LIPOPROTEIN"/>
    <property type="match status" value="1"/>
</dbReference>
<dbReference type="EMBL" id="JALPRK010000004">
    <property type="protein sequence ID" value="MCK8486824.1"/>
    <property type="molecule type" value="Genomic_DNA"/>
</dbReference>
<feature type="transmembrane region" description="Helical" evidence="1">
    <location>
        <begin position="56"/>
        <end position="75"/>
    </location>
</feature>
<feature type="transmembrane region" description="Helical" evidence="1">
    <location>
        <begin position="270"/>
        <end position="289"/>
    </location>
</feature>
<dbReference type="AlphaFoldDB" id="A0A9X1XWW5"/>
<accession>A0A9X1XWW5</accession>
<feature type="transmembrane region" description="Helical" evidence="1">
    <location>
        <begin position="397"/>
        <end position="418"/>
    </location>
</feature>
<keyword evidence="1" id="KW-1133">Transmembrane helix</keyword>
<organism evidence="2 3">
    <name type="scientific">Paenibacillus mellifer</name>
    <dbReference type="NCBI Taxonomy" id="2937794"/>
    <lineage>
        <taxon>Bacteria</taxon>
        <taxon>Bacillati</taxon>
        <taxon>Bacillota</taxon>
        <taxon>Bacilli</taxon>
        <taxon>Bacillales</taxon>
        <taxon>Paenibacillaceae</taxon>
        <taxon>Paenibacillus</taxon>
    </lineage>
</organism>
<comment type="caution">
    <text evidence="2">The sequence shown here is derived from an EMBL/GenBank/DDBJ whole genome shotgun (WGS) entry which is preliminary data.</text>
</comment>
<dbReference type="RefSeq" id="WP_248551030.1">
    <property type="nucleotide sequence ID" value="NZ_JALPRK010000004.1"/>
</dbReference>
<name>A0A9X1XWW5_9BACL</name>
<evidence type="ECO:0000313" key="2">
    <source>
        <dbReference type="EMBL" id="MCK8486824.1"/>
    </source>
</evidence>
<reference evidence="2" key="1">
    <citation type="submission" date="2022-04" db="EMBL/GenBank/DDBJ databases">
        <authorList>
            <person name="Seo M.-J."/>
        </authorList>
    </citation>
    <scope>NUCLEOTIDE SEQUENCE</scope>
    <source>
        <strain evidence="2">MBLB2552</strain>
    </source>
</reference>
<dbReference type="Proteomes" id="UP001139534">
    <property type="component" value="Unassembled WGS sequence"/>
</dbReference>
<protein>
    <submittedName>
        <fullName evidence="2">Uncharacterized protein</fullName>
    </submittedName>
</protein>
<feature type="transmembrane region" description="Helical" evidence="1">
    <location>
        <begin position="128"/>
        <end position="148"/>
    </location>
</feature>